<accession>A0ABV0Z7X1</accession>
<protein>
    <submittedName>
        <fullName evidence="1">Uncharacterized protein</fullName>
    </submittedName>
</protein>
<organism evidence="1 2">
    <name type="scientific">Ameca splendens</name>
    <dbReference type="NCBI Taxonomy" id="208324"/>
    <lineage>
        <taxon>Eukaryota</taxon>
        <taxon>Metazoa</taxon>
        <taxon>Chordata</taxon>
        <taxon>Craniata</taxon>
        <taxon>Vertebrata</taxon>
        <taxon>Euteleostomi</taxon>
        <taxon>Actinopterygii</taxon>
        <taxon>Neopterygii</taxon>
        <taxon>Teleostei</taxon>
        <taxon>Neoteleostei</taxon>
        <taxon>Acanthomorphata</taxon>
        <taxon>Ovalentaria</taxon>
        <taxon>Atherinomorphae</taxon>
        <taxon>Cyprinodontiformes</taxon>
        <taxon>Goodeidae</taxon>
        <taxon>Ameca</taxon>
    </lineage>
</organism>
<evidence type="ECO:0000313" key="1">
    <source>
        <dbReference type="EMBL" id="MEQ2302307.1"/>
    </source>
</evidence>
<comment type="caution">
    <text evidence="1">The sequence shown here is derived from an EMBL/GenBank/DDBJ whole genome shotgun (WGS) entry which is preliminary data.</text>
</comment>
<reference evidence="1 2" key="1">
    <citation type="submission" date="2021-06" db="EMBL/GenBank/DDBJ databases">
        <authorList>
            <person name="Palmer J.M."/>
        </authorList>
    </citation>
    <scope>NUCLEOTIDE SEQUENCE [LARGE SCALE GENOMIC DNA]</scope>
    <source>
        <strain evidence="1 2">AS_MEX2019</strain>
        <tissue evidence="1">Muscle</tissue>
    </source>
</reference>
<dbReference type="Proteomes" id="UP001469553">
    <property type="component" value="Unassembled WGS sequence"/>
</dbReference>
<dbReference type="EMBL" id="JAHRIP010056677">
    <property type="protein sequence ID" value="MEQ2302307.1"/>
    <property type="molecule type" value="Genomic_DNA"/>
</dbReference>
<proteinExistence type="predicted"/>
<gene>
    <name evidence="1" type="ORF">AMECASPLE_005434</name>
</gene>
<evidence type="ECO:0000313" key="2">
    <source>
        <dbReference type="Proteomes" id="UP001469553"/>
    </source>
</evidence>
<keyword evidence="2" id="KW-1185">Reference proteome</keyword>
<name>A0ABV0Z7X1_9TELE</name>
<sequence>MLNMAALASNKATSKLHIKNLMKVSHLAVRRSNRACDPYMEASVLDFSPNFGDRCCISRPVSTSLPLCLHWKNNQNEGLYCCRKKKLSGWQQTAQLTVLLSSKLLSTEQPLLQNV</sequence>